<keyword evidence="12 16" id="KW-0830">Ubiquinone</keyword>
<evidence type="ECO:0000259" key="17">
    <source>
        <dbReference type="Pfam" id="PF00361"/>
    </source>
</evidence>
<dbReference type="GO" id="GO:0003954">
    <property type="term" value="F:NADH dehydrogenase activity"/>
    <property type="evidence" value="ECO:0007669"/>
    <property type="project" value="TreeGrafter"/>
</dbReference>
<feature type="transmembrane region" description="Helical" evidence="16">
    <location>
        <begin position="74"/>
        <end position="92"/>
    </location>
</feature>
<dbReference type="Pfam" id="PF06455">
    <property type="entry name" value="NADH5_C"/>
    <property type="match status" value="1"/>
</dbReference>
<feature type="domain" description="NADH:quinone oxidoreductase/Mrp antiporter transmembrane" evidence="17">
    <location>
        <begin position="94"/>
        <end position="370"/>
    </location>
</feature>
<dbReference type="GO" id="GO:0015990">
    <property type="term" value="P:electron transport coupled proton transport"/>
    <property type="evidence" value="ECO:0007669"/>
    <property type="project" value="TreeGrafter"/>
</dbReference>
<feature type="transmembrane region" description="Helical" evidence="16">
    <location>
        <begin position="123"/>
        <end position="147"/>
    </location>
</feature>
<proteinExistence type="inferred from homology"/>
<gene>
    <name evidence="20" type="primary">NAD5</name>
</gene>
<evidence type="ECO:0000256" key="5">
    <source>
        <dbReference type="ARBA" id="ARBA00022660"/>
    </source>
</evidence>
<name>A0A0K0YD95_9ANNE</name>
<evidence type="ECO:0000256" key="7">
    <source>
        <dbReference type="ARBA" id="ARBA00022792"/>
    </source>
</evidence>
<feature type="domain" description="NADH dehydrogenase subunit 5 C-terminal" evidence="19">
    <location>
        <begin position="378"/>
        <end position="553"/>
    </location>
</feature>
<evidence type="ECO:0000256" key="9">
    <source>
        <dbReference type="ARBA" id="ARBA00022982"/>
    </source>
</evidence>
<dbReference type="InterPro" id="IPR001516">
    <property type="entry name" value="Proton_antipo_N"/>
</dbReference>
<keyword evidence="11 16" id="KW-0520">NAD</keyword>
<evidence type="ECO:0000256" key="3">
    <source>
        <dbReference type="ARBA" id="ARBA00021096"/>
    </source>
</evidence>
<comment type="subcellular location">
    <subcellularLocation>
        <location evidence="1">Mitochondrion inner membrane</location>
        <topology evidence="1">Multi-pass membrane protein</topology>
    </subcellularLocation>
</comment>
<sequence>MMSITWFLSSLLLFISEKTILIEWTLSTPLSSAITVPVILDPMGLLFSSTVLFISSNVLMFSKLYMKNDPLINKFTWVVLLFILSMNILIMFPNMISLLLGWDGLGMTSFILVIYYKNKKSLSAGLLTALTNRLGDIGIIIAITWMLSEGHWNIMNIAKDLVYNKPYMIMILMLAATTKSAQIPFSSWLPAAMAAPTPVSALVHSSTLVTAGVFLLYRLYPFLSLLPMFNSYMKFIGSLTMVMAGIIAMLESDMKKIIALSTLSQLGLMMMTLGLNLPTLTFFHLITHALFKSLLFMCAGILINMHSHNQDLRIMSNTNYKAPHIMSTMLISNTALCAFPFMAGFYSKDLIIENLLFSNIDLLSFMMMMSGTMLTTMYSTRFMMNLTMSSPQSSPLTPKAMTNEMNFPIINLSMGSIMGGAILNWMLSPMPPMILPPTMKSLPLLWITSSIMMMIILSYLKEMNLSESKKNNMLMITSMFFMVPTSTQFMMKSWKYLPLKSTSIIDQGWIMFMIPNSTLNISLKIIKPQFKFQPLDPLSSMFQMTMFMMIPLLMVSLS</sequence>
<keyword evidence="5" id="KW-0679">Respiratory chain</keyword>
<dbReference type="AlphaFoldDB" id="A0A0K0YD95"/>
<dbReference type="EMBL" id="KR534503">
    <property type="protein sequence ID" value="AKS48935.1"/>
    <property type="molecule type" value="Genomic_DNA"/>
</dbReference>
<comment type="function">
    <text evidence="16">Core subunit of the mitochondrial membrane respiratory chain NADH dehydrogenase (Complex I) which catalyzes electron transfer from NADH through the respiratory chain, using ubiquinone as an electron acceptor. Essential for the catalytic activity and assembly of complex I.</text>
</comment>
<accession>A0A0K0YD95</accession>
<dbReference type="GO" id="GO:0042773">
    <property type="term" value="P:ATP synthesis coupled electron transport"/>
    <property type="evidence" value="ECO:0007669"/>
    <property type="project" value="InterPro"/>
</dbReference>
<dbReference type="InterPro" id="IPR001750">
    <property type="entry name" value="ND/Mrp_TM"/>
</dbReference>
<keyword evidence="14 16" id="KW-0472">Membrane</keyword>
<evidence type="ECO:0000256" key="4">
    <source>
        <dbReference type="ARBA" id="ARBA00022448"/>
    </source>
</evidence>
<feature type="transmembrane region" description="Helical" evidence="16">
    <location>
        <begin position="442"/>
        <end position="460"/>
    </location>
</feature>
<dbReference type="InterPro" id="IPR010934">
    <property type="entry name" value="NADH_DH_su5_C"/>
</dbReference>
<evidence type="ECO:0000256" key="1">
    <source>
        <dbReference type="ARBA" id="ARBA00004448"/>
    </source>
</evidence>
<evidence type="ECO:0000256" key="13">
    <source>
        <dbReference type="ARBA" id="ARBA00023128"/>
    </source>
</evidence>
<comment type="catalytic activity">
    <reaction evidence="15 16">
        <text>a ubiquinone + NADH + 5 H(+)(in) = a ubiquinol + NAD(+) + 4 H(+)(out)</text>
        <dbReference type="Rhea" id="RHEA:29091"/>
        <dbReference type="Rhea" id="RHEA-COMP:9565"/>
        <dbReference type="Rhea" id="RHEA-COMP:9566"/>
        <dbReference type="ChEBI" id="CHEBI:15378"/>
        <dbReference type="ChEBI" id="CHEBI:16389"/>
        <dbReference type="ChEBI" id="CHEBI:17976"/>
        <dbReference type="ChEBI" id="CHEBI:57540"/>
        <dbReference type="ChEBI" id="CHEBI:57945"/>
        <dbReference type="EC" id="7.1.1.2"/>
    </reaction>
</comment>
<feature type="transmembrane region" description="Helical" evidence="16">
    <location>
        <begin position="281"/>
        <end position="303"/>
    </location>
</feature>
<feature type="transmembrane region" description="Helical" evidence="16">
    <location>
        <begin position="257"/>
        <end position="275"/>
    </location>
</feature>
<feature type="transmembrane region" description="Helical" evidence="16">
    <location>
        <begin position="363"/>
        <end position="384"/>
    </location>
</feature>
<evidence type="ECO:0000256" key="2">
    <source>
        <dbReference type="ARBA" id="ARBA00012944"/>
    </source>
</evidence>
<dbReference type="PANTHER" id="PTHR42829">
    <property type="entry name" value="NADH-UBIQUINONE OXIDOREDUCTASE CHAIN 5"/>
    <property type="match status" value="1"/>
</dbReference>
<feature type="transmembrane region" description="Helical" evidence="16">
    <location>
        <begin position="201"/>
        <end position="220"/>
    </location>
</feature>
<dbReference type="PRINTS" id="PR01434">
    <property type="entry name" value="NADHDHGNASE5"/>
</dbReference>
<dbReference type="EC" id="7.1.1.2" evidence="2 16"/>
<evidence type="ECO:0000256" key="6">
    <source>
        <dbReference type="ARBA" id="ARBA00022692"/>
    </source>
</evidence>
<geneLocation type="mitochondrion" evidence="20"/>
<protein>
    <recommendedName>
        <fullName evidence="3 16">NADH-ubiquinone oxidoreductase chain 5</fullName>
        <ecNumber evidence="2 16">7.1.1.2</ecNumber>
    </recommendedName>
</protein>
<evidence type="ECO:0000256" key="8">
    <source>
        <dbReference type="ARBA" id="ARBA00022967"/>
    </source>
</evidence>
<evidence type="ECO:0000256" key="15">
    <source>
        <dbReference type="ARBA" id="ARBA00049551"/>
    </source>
</evidence>
<evidence type="ECO:0000259" key="19">
    <source>
        <dbReference type="Pfam" id="PF06455"/>
    </source>
</evidence>
<keyword evidence="9" id="KW-0249">Electron transport</keyword>
<evidence type="ECO:0000313" key="20">
    <source>
        <dbReference type="EMBL" id="AKS48935.1"/>
    </source>
</evidence>
<feature type="transmembrane region" description="Helical" evidence="16">
    <location>
        <begin position="43"/>
        <end position="62"/>
    </location>
</feature>
<feature type="domain" description="NADH-Ubiquinone oxidoreductase (complex I) chain 5 N-terminal" evidence="18">
    <location>
        <begin position="33"/>
        <end position="75"/>
    </location>
</feature>
<keyword evidence="4 16" id="KW-0813">Transport</keyword>
<organism evidence="20">
    <name type="scientific">Trypanobia cryptica</name>
    <dbReference type="NCBI Taxonomy" id="2814713"/>
    <lineage>
        <taxon>Eukaryota</taxon>
        <taxon>Metazoa</taxon>
        <taxon>Spiralia</taxon>
        <taxon>Lophotrochozoa</taxon>
        <taxon>Annelida</taxon>
        <taxon>Polychaeta</taxon>
        <taxon>Errantia</taxon>
        <taxon>Phyllodocida</taxon>
        <taxon>Syllidae</taxon>
        <taxon>Trypanobia</taxon>
    </lineage>
</organism>
<evidence type="ECO:0000256" key="14">
    <source>
        <dbReference type="ARBA" id="ARBA00023136"/>
    </source>
</evidence>
<evidence type="ECO:0000256" key="12">
    <source>
        <dbReference type="ARBA" id="ARBA00023075"/>
    </source>
</evidence>
<comment type="similarity">
    <text evidence="16">Belongs to the complex I subunit 5 family.</text>
</comment>
<dbReference type="PANTHER" id="PTHR42829:SF2">
    <property type="entry name" value="NADH-UBIQUINONE OXIDOREDUCTASE CHAIN 5"/>
    <property type="match status" value="1"/>
</dbReference>
<dbReference type="InterPro" id="IPR003945">
    <property type="entry name" value="NU5C-like"/>
</dbReference>
<dbReference type="GO" id="GO:0005743">
    <property type="term" value="C:mitochondrial inner membrane"/>
    <property type="evidence" value="ECO:0007669"/>
    <property type="project" value="UniProtKB-SubCell"/>
</dbReference>
<feature type="transmembrane region" description="Helical" evidence="16">
    <location>
        <begin position="324"/>
        <end position="343"/>
    </location>
</feature>
<evidence type="ECO:0000256" key="11">
    <source>
        <dbReference type="ARBA" id="ARBA00023027"/>
    </source>
</evidence>
<feature type="transmembrane region" description="Helical" evidence="16">
    <location>
        <begin position="405"/>
        <end position="427"/>
    </location>
</feature>
<evidence type="ECO:0000256" key="10">
    <source>
        <dbReference type="ARBA" id="ARBA00022989"/>
    </source>
</evidence>
<feature type="transmembrane region" description="Helical" evidence="16">
    <location>
        <begin position="538"/>
        <end position="557"/>
    </location>
</feature>
<reference evidence="20" key="1">
    <citation type="journal article" date="2015" name="Sci. Rep.">
        <title>The making of a branching annelid: an analysis of complete mitochondrial genome and ribosomal data of Ramisyllis multicaudata.</title>
        <authorList>
            <person name="Aguado M.T."/>
            <person name="Glasby C.J."/>
            <person name="Schroeder P.C."/>
            <person name="Weigert A."/>
            <person name="Bleidorn C."/>
        </authorList>
    </citation>
    <scope>NUCLEOTIDE SEQUENCE</scope>
</reference>
<keyword evidence="6 16" id="KW-0812">Transmembrane</keyword>
<feature type="transmembrane region" description="Helical" evidence="16">
    <location>
        <begin position="232"/>
        <end position="250"/>
    </location>
</feature>
<feature type="transmembrane region" description="Helical" evidence="16">
    <location>
        <begin position="167"/>
        <end position="189"/>
    </location>
</feature>
<evidence type="ECO:0000259" key="18">
    <source>
        <dbReference type="Pfam" id="PF00662"/>
    </source>
</evidence>
<dbReference type="Pfam" id="PF00662">
    <property type="entry name" value="Proton_antipo_N"/>
    <property type="match status" value="1"/>
</dbReference>
<keyword evidence="10 16" id="KW-1133">Transmembrane helix</keyword>
<keyword evidence="13 16" id="KW-0496">Mitochondrion</keyword>
<feature type="transmembrane region" description="Helical" evidence="16">
    <location>
        <begin position="472"/>
        <end position="489"/>
    </location>
</feature>
<dbReference type="Pfam" id="PF00361">
    <property type="entry name" value="Proton_antipo_M"/>
    <property type="match status" value="1"/>
</dbReference>
<dbReference type="GO" id="GO:0008137">
    <property type="term" value="F:NADH dehydrogenase (ubiquinone) activity"/>
    <property type="evidence" value="ECO:0007669"/>
    <property type="project" value="UniProtKB-EC"/>
</dbReference>
<evidence type="ECO:0000256" key="16">
    <source>
        <dbReference type="RuleBase" id="RU003404"/>
    </source>
</evidence>
<feature type="transmembrane region" description="Helical" evidence="16">
    <location>
        <begin position="98"/>
        <end position="116"/>
    </location>
</feature>
<keyword evidence="7" id="KW-0999">Mitochondrion inner membrane</keyword>
<keyword evidence="8" id="KW-1278">Translocase</keyword>